<gene>
    <name evidence="1" type="ORF">PM006_17745</name>
</gene>
<dbReference type="AlphaFoldDB" id="A0AAW6AXB2"/>
<sequence length="104" mass="12090">MKSCKGCIHENLESQDCMHCSRAYTDEYARKEKQTNAERIRSMTDEELMEFLKKIEVGDIDYSVTFCDLCKDGGNALGLDCDECLLHWLQSECEDFEEKGHEHE</sequence>
<organism evidence="1 2">
    <name type="scientific">Clostridium symbiosum</name>
    <name type="common">Bacteroides symbiosus</name>
    <dbReference type="NCBI Taxonomy" id="1512"/>
    <lineage>
        <taxon>Bacteria</taxon>
        <taxon>Bacillati</taxon>
        <taxon>Bacillota</taxon>
        <taxon>Clostridia</taxon>
        <taxon>Lachnospirales</taxon>
        <taxon>Lachnospiraceae</taxon>
        <taxon>Otoolea</taxon>
    </lineage>
</organism>
<comment type="caution">
    <text evidence="1">The sequence shown here is derived from an EMBL/GenBank/DDBJ whole genome shotgun (WGS) entry which is preliminary data.</text>
</comment>
<proteinExistence type="predicted"/>
<evidence type="ECO:0000313" key="2">
    <source>
        <dbReference type="Proteomes" id="UP001300871"/>
    </source>
</evidence>
<dbReference type="Proteomes" id="UP001300871">
    <property type="component" value="Unassembled WGS sequence"/>
</dbReference>
<dbReference type="RefSeq" id="WP_227072889.1">
    <property type="nucleotide sequence ID" value="NZ_JAJCRO010000051.1"/>
</dbReference>
<evidence type="ECO:0000313" key="1">
    <source>
        <dbReference type="EMBL" id="MDB2002043.1"/>
    </source>
</evidence>
<protein>
    <submittedName>
        <fullName evidence="1">Uncharacterized protein</fullName>
    </submittedName>
</protein>
<dbReference type="EMBL" id="JAQLGM010000056">
    <property type="protein sequence ID" value="MDB2002043.1"/>
    <property type="molecule type" value="Genomic_DNA"/>
</dbReference>
<accession>A0AAW6AXB2</accession>
<reference evidence="1" key="1">
    <citation type="submission" date="2023-01" db="EMBL/GenBank/DDBJ databases">
        <title>Human gut microbiome strain richness.</title>
        <authorList>
            <person name="Chen-Liaw A."/>
        </authorList>
    </citation>
    <scope>NUCLEOTIDE SEQUENCE</scope>
    <source>
        <strain evidence="1">B1_m1001713B170214d0_201011</strain>
    </source>
</reference>
<name>A0AAW6AXB2_CLOSY</name>